<proteinExistence type="predicted"/>
<comment type="caution">
    <text evidence="1">The sequence shown here is derived from an EMBL/GenBank/DDBJ whole genome shotgun (WGS) entry which is preliminary data.</text>
</comment>
<keyword evidence="2" id="KW-1185">Reference proteome</keyword>
<dbReference type="EMBL" id="BTPU01000018">
    <property type="protein sequence ID" value="GMQ62003.1"/>
    <property type="molecule type" value="Genomic_DNA"/>
</dbReference>
<evidence type="ECO:0000313" key="1">
    <source>
        <dbReference type="EMBL" id="GMQ62003.1"/>
    </source>
</evidence>
<dbReference type="Proteomes" id="UP001374599">
    <property type="component" value="Unassembled WGS sequence"/>
</dbReference>
<evidence type="ECO:0000313" key="2">
    <source>
        <dbReference type="Proteomes" id="UP001374599"/>
    </source>
</evidence>
<accession>A0ACB5UHJ1</accession>
<name>A0ACB5UHJ1_9FIRM</name>
<gene>
    <name evidence="1" type="ORF">AN2V17_12330</name>
</gene>
<protein>
    <submittedName>
        <fullName evidence="1">YafY family protein</fullName>
    </submittedName>
</protein>
<sequence>MPKNDNMLAILWMLNSSKKITAKQIAEKLELNIRTVYRYIDSLSASGVPIISDSGHNGGYSLINDYHQAPLIFDIEEKKALLYATTHAKDSGYPFSDVLSSAIEKLRLYSTQEQESILNRHIIGFEVAKQHIVPSLKSLLEELTISIANEQSIEIEYRTKSEEKHRSRVIDPYGILYWCSKWYIIGFCHLRDEIRNFRVERIIKMTHTERVFVRPKDFSAKEFFLRSLMPSMNNNTGIRPLVIRGRAEALDDLCNHWFMSYHLKERTLNQAVFLIDSDAIHEYVAHFLLPYGKAIQVIEPKSCKEKLYTIALELMEYYQV</sequence>
<organism evidence="1 2">
    <name type="scientific">Vallitalea maricola</name>
    <dbReference type="NCBI Taxonomy" id="3074433"/>
    <lineage>
        <taxon>Bacteria</taxon>
        <taxon>Bacillati</taxon>
        <taxon>Bacillota</taxon>
        <taxon>Clostridia</taxon>
        <taxon>Lachnospirales</taxon>
        <taxon>Vallitaleaceae</taxon>
        <taxon>Vallitalea</taxon>
    </lineage>
</organism>
<reference evidence="1" key="1">
    <citation type="submission" date="2023-09" db="EMBL/GenBank/DDBJ databases">
        <title>Vallitalea sediminicola and Vallitalea maricola sp. nov., anaerobic bacteria isolated from marine sediment.</title>
        <authorList>
            <person name="Hirano S."/>
            <person name="Maeda A."/>
            <person name="Terahara T."/>
            <person name="Mori K."/>
            <person name="Hamada M."/>
            <person name="Matsumoto R."/>
            <person name="Kobayashi T."/>
        </authorList>
    </citation>
    <scope>NUCLEOTIDE SEQUENCE</scope>
    <source>
        <strain evidence="1">AN17-2</strain>
    </source>
</reference>